<accession>A0A1X0SGN3</accession>
<dbReference type="Proteomes" id="UP000242381">
    <property type="component" value="Unassembled WGS sequence"/>
</dbReference>
<gene>
    <name evidence="1" type="ORF">BCV71DRAFT_230705</name>
</gene>
<dbReference type="Pfam" id="PF10300">
    <property type="entry name" value="Iml2-TPR_39"/>
    <property type="match status" value="1"/>
</dbReference>
<dbReference type="PANTHER" id="PTHR31859:SF1">
    <property type="entry name" value="TETRATRICOPEPTIDE REPEAT PROTEIN 39C"/>
    <property type="match status" value="1"/>
</dbReference>
<evidence type="ECO:0000313" key="2">
    <source>
        <dbReference type="Proteomes" id="UP000242381"/>
    </source>
</evidence>
<sequence>MFRHVSKIALKYTTSIFSQPQEQRQQQNISDVNSIELVELRKGLDAIFNDQLEEAERIFLTNKDHQPFHAFGYALLTYVKAILSMESDQIDEAIRSIEIATKLLLSPTHSSIHFELLTAHCILLSSSLQFLKDSWIDNLKAAYEIRKAYKLYEHLFEIVLGVPVSAYNNCMNSDASVNVLENGIYFGIGIFCLIFSLLPSKVAKVLNSLGFRLPKSLSIHLLKESCKSKTMYAPLSSLALVYYYVNVCMYLRPETGQLLTAQYIRESLERLKSIYPNNHMWSLLEAKLTKQPSNLQDCLHLLNSPKKTLQPTDQDEGGPIILSLADYSLFRLFALSEVGWIYIFSGDYNRATESFFCLESMSNWSHLFYHFVATCCMIADGLYDKAAREVQQLVHMFEIKKKHNSHSRFSAGEFYAEAKISQWNKYSKTYDMFLRSVLDELIINPLWELVYLWNGVSYWSEPVLNSIKQQLICTIESQDEYKRPFALLLMGVIYRDRLKDVQQAHSYFNCVINEFRNDWTVPYAMYEIAFTYSVSPIERQDKKTLIIDWIKRAENYYVQTKYDPEWRLCMKMKCQLLLELFEE</sequence>
<dbReference type="GO" id="GO:0005741">
    <property type="term" value="C:mitochondrial outer membrane"/>
    <property type="evidence" value="ECO:0007669"/>
    <property type="project" value="TreeGrafter"/>
</dbReference>
<dbReference type="EMBL" id="KV921259">
    <property type="protein sequence ID" value="ORE23317.1"/>
    <property type="molecule type" value="Genomic_DNA"/>
</dbReference>
<dbReference type="InterPro" id="IPR019412">
    <property type="entry name" value="IML2/TPR_39"/>
</dbReference>
<name>A0A1X0SGN3_RHIZD</name>
<dbReference type="OMA" id="ANCILML"/>
<dbReference type="GO" id="GO:0005829">
    <property type="term" value="C:cytosol"/>
    <property type="evidence" value="ECO:0007669"/>
    <property type="project" value="TreeGrafter"/>
</dbReference>
<reference evidence="1 2" key="1">
    <citation type="journal article" date="2016" name="Proc. Natl. Acad. Sci. U.S.A.">
        <title>Lipid metabolic changes in an early divergent fungus govern the establishment of a mutualistic symbiosis with endobacteria.</title>
        <authorList>
            <person name="Lastovetsky O.A."/>
            <person name="Gaspar M.L."/>
            <person name="Mondo S.J."/>
            <person name="LaButti K.M."/>
            <person name="Sandor L."/>
            <person name="Grigoriev I.V."/>
            <person name="Henry S.A."/>
            <person name="Pawlowska T.E."/>
        </authorList>
    </citation>
    <scope>NUCLEOTIDE SEQUENCE [LARGE SCALE GENOMIC DNA]</scope>
    <source>
        <strain evidence="1 2">ATCC 11559</strain>
    </source>
</reference>
<dbReference type="AlphaFoldDB" id="A0A1X0SGN3"/>
<protein>
    <submittedName>
        <fullName evidence="1">Uncharacterized protein</fullName>
    </submittedName>
</protein>
<dbReference type="GO" id="GO:0005634">
    <property type="term" value="C:nucleus"/>
    <property type="evidence" value="ECO:0007669"/>
    <property type="project" value="TreeGrafter"/>
</dbReference>
<evidence type="ECO:0000313" key="1">
    <source>
        <dbReference type="EMBL" id="ORE23317.1"/>
    </source>
</evidence>
<dbReference type="PANTHER" id="PTHR31859">
    <property type="entry name" value="TETRATRICOPEPTIDE REPEAT PROTEIN 39 FAMILY MEMBER"/>
    <property type="match status" value="1"/>
</dbReference>
<dbReference type="VEuPathDB" id="FungiDB:BCV72DRAFT_227841"/>
<proteinExistence type="predicted"/>
<organism evidence="1 2">
    <name type="scientific">Rhizopus microsporus</name>
    <dbReference type="NCBI Taxonomy" id="58291"/>
    <lineage>
        <taxon>Eukaryota</taxon>
        <taxon>Fungi</taxon>
        <taxon>Fungi incertae sedis</taxon>
        <taxon>Mucoromycota</taxon>
        <taxon>Mucoromycotina</taxon>
        <taxon>Mucoromycetes</taxon>
        <taxon>Mucorales</taxon>
        <taxon>Mucorineae</taxon>
        <taxon>Rhizopodaceae</taxon>
        <taxon>Rhizopus</taxon>
    </lineage>
</organism>